<evidence type="ECO:0000313" key="3">
    <source>
        <dbReference type="Proteomes" id="UP001143474"/>
    </source>
</evidence>
<protein>
    <submittedName>
        <fullName evidence="2">Uncharacterized protein</fullName>
    </submittedName>
</protein>
<keyword evidence="3" id="KW-1185">Reference proteome</keyword>
<dbReference type="AlphaFoldDB" id="A0A9W6ID53"/>
<dbReference type="Proteomes" id="UP001143474">
    <property type="component" value="Unassembled WGS sequence"/>
</dbReference>
<reference evidence="2" key="2">
    <citation type="submission" date="2023-01" db="EMBL/GenBank/DDBJ databases">
        <authorList>
            <person name="Sun Q."/>
            <person name="Evtushenko L."/>
        </authorList>
    </citation>
    <scope>NUCLEOTIDE SEQUENCE</scope>
    <source>
        <strain evidence="2">VKM Ac-2007</strain>
    </source>
</reference>
<organism evidence="2 3">
    <name type="scientific">Streptosporangium carneum</name>
    <dbReference type="NCBI Taxonomy" id="47481"/>
    <lineage>
        <taxon>Bacteria</taxon>
        <taxon>Bacillati</taxon>
        <taxon>Actinomycetota</taxon>
        <taxon>Actinomycetes</taxon>
        <taxon>Streptosporangiales</taxon>
        <taxon>Streptosporangiaceae</taxon>
        <taxon>Streptosporangium</taxon>
    </lineage>
</organism>
<comment type="caution">
    <text evidence="2">The sequence shown here is derived from an EMBL/GenBank/DDBJ whole genome shotgun (WGS) entry which is preliminary data.</text>
</comment>
<reference evidence="2" key="1">
    <citation type="journal article" date="2014" name="Int. J. Syst. Evol. Microbiol.">
        <title>Complete genome sequence of Corynebacterium casei LMG S-19264T (=DSM 44701T), isolated from a smear-ripened cheese.</title>
        <authorList>
            <consortium name="US DOE Joint Genome Institute (JGI-PGF)"/>
            <person name="Walter F."/>
            <person name="Albersmeier A."/>
            <person name="Kalinowski J."/>
            <person name="Ruckert C."/>
        </authorList>
    </citation>
    <scope>NUCLEOTIDE SEQUENCE</scope>
    <source>
        <strain evidence="2">VKM Ac-2007</strain>
    </source>
</reference>
<name>A0A9W6ID53_9ACTN</name>
<evidence type="ECO:0000313" key="2">
    <source>
        <dbReference type="EMBL" id="GLK15509.1"/>
    </source>
</evidence>
<sequence>MPSISLFESATGFHPFRPEAPLRPTFPIKGKDGSVSPDTRLCIAWYSPPSPTSQNGKFVATLGATYAPRRKHVLGRGI</sequence>
<accession>A0A9W6ID53</accession>
<evidence type="ECO:0000256" key="1">
    <source>
        <dbReference type="SAM" id="MobiDB-lite"/>
    </source>
</evidence>
<dbReference type="EMBL" id="BSEV01000099">
    <property type="protein sequence ID" value="GLK15509.1"/>
    <property type="molecule type" value="Genomic_DNA"/>
</dbReference>
<feature type="region of interest" description="Disordered" evidence="1">
    <location>
        <begin position="13"/>
        <end position="33"/>
    </location>
</feature>
<proteinExistence type="predicted"/>
<gene>
    <name evidence="2" type="ORF">GCM10017600_89280</name>
</gene>